<evidence type="ECO:0000313" key="3">
    <source>
        <dbReference type="Proteomes" id="UP000053392"/>
    </source>
</evidence>
<evidence type="ECO:0000256" key="1">
    <source>
        <dbReference type="SAM" id="MobiDB-lite"/>
    </source>
</evidence>
<name>A0A0D0U4B6_9TREE</name>
<accession>A0A0D0U4B6</accession>
<organism evidence="2 3">
    <name type="scientific">Cryptococcus deuterogattii Ram5</name>
    <dbReference type="NCBI Taxonomy" id="1296110"/>
    <lineage>
        <taxon>Eukaryota</taxon>
        <taxon>Fungi</taxon>
        <taxon>Dikarya</taxon>
        <taxon>Basidiomycota</taxon>
        <taxon>Agaricomycotina</taxon>
        <taxon>Tremellomycetes</taxon>
        <taxon>Tremellales</taxon>
        <taxon>Cryptococcaceae</taxon>
        <taxon>Cryptococcus</taxon>
        <taxon>Cryptococcus gattii species complex</taxon>
    </lineage>
</organism>
<dbReference type="AlphaFoldDB" id="A0A0D0U4B6"/>
<feature type="region of interest" description="Disordered" evidence="1">
    <location>
        <begin position="509"/>
        <end position="605"/>
    </location>
</feature>
<reference evidence="2 3" key="1">
    <citation type="submission" date="2015-01" db="EMBL/GenBank/DDBJ databases">
        <title>The Genome Sequence of Cryptococcus gattii Ram5.</title>
        <authorList>
            <consortium name="The Broad Institute Genomics Platform"/>
            <person name="Cuomo C."/>
            <person name="Litvintseva A."/>
            <person name="Chen Y."/>
            <person name="Heitman J."/>
            <person name="Sun S."/>
            <person name="Springer D."/>
            <person name="Dromer F."/>
            <person name="Young S."/>
            <person name="Zeng Q."/>
            <person name="Gargeya S."/>
            <person name="Abouelleil A."/>
            <person name="Alvarado L."/>
            <person name="Chapman S.B."/>
            <person name="Gainer-Dewar J."/>
            <person name="Goldberg J."/>
            <person name="Griggs A."/>
            <person name="Gujja S."/>
            <person name="Hansen M."/>
            <person name="Howarth C."/>
            <person name="Imamovic A."/>
            <person name="Larimer J."/>
            <person name="Murphy C."/>
            <person name="Naylor J."/>
            <person name="Pearson M."/>
            <person name="Priest M."/>
            <person name="Roberts A."/>
            <person name="Saif S."/>
            <person name="Shea T."/>
            <person name="Sykes S."/>
            <person name="Wortman J."/>
            <person name="Nusbaum C."/>
            <person name="Birren B."/>
        </authorList>
    </citation>
    <scope>NUCLEOTIDE SEQUENCE [LARGE SCALE GENOMIC DNA]</scope>
    <source>
        <strain evidence="2 3">Ram5</strain>
    </source>
</reference>
<feature type="region of interest" description="Disordered" evidence="1">
    <location>
        <begin position="1"/>
        <end position="119"/>
    </location>
</feature>
<gene>
    <name evidence="2" type="ORF">I313_01222</name>
</gene>
<feature type="region of interest" description="Disordered" evidence="1">
    <location>
        <begin position="175"/>
        <end position="196"/>
    </location>
</feature>
<feature type="compositionally biased region" description="Polar residues" evidence="1">
    <location>
        <begin position="477"/>
        <end position="488"/>
    </location>
</feature>
<dbReference type="EMBL" id="KN847897">
    <property type="protein sequence ID" value="KIR43013.1"/>
    <property type="molecule type" value="Genomic_DNA"/>
</dbReference>
<feature type="compositionally biased region" description="Basic residues" evidence="1">
    <location>
        <begin position="312"/>
        <end position="324"/>
    </location>
</feature>
<feature type="compositionally biased region" description="Polar residues" evidence="1">
    <location>
        <begin position="586"/>
        <end position="597"/>
    </location>
</feature>
<feature type="compositionally biased region" description="Polar residues" evidence="1">
    <location>
        <begin position="84"/>
        <end position="104"/>
    </location>
</feature>
<feature type="region of interest" description="Disordered" evidence="1">
    <location>
        <begin position="266"/>
        <end position="381"/>
    </location>
</feature>
<feature type="compositionally biased region" description="Low complexity" evidence="1">
    <location>
        <begin position="528"/>
        <end position="538"/>
    </location>
</feature>
<dbReference type="HOGENOM" id="CLU_451275_0_0_1"/>
<feature type="region of interest" description="Disordered" evidence="1">
    <location>
        <begin position="463"/>
        <end position="492"/>
    </location>
</feature>
<feature type="compositionally biased region" description="Polar residues" evidence="1">
    <location>
        <begin position="178"/>
        <end position="193"/>
    </location>
</feature>
<feature type="compositionally biased region" description="Polar residues" evidence="1">
    <location>
        <begin position="295"/>
        <end position="308"/>
    </location>
</feature>
<evidence type="ECO:0000313" key="2">
    <source>
        <dbReference type="EMBL" id="KIR43013.1"/>
    </source>
</evidence>
<feature type="compositionally biased region" description="Polar residues" evidence="1">
    <location>
        <begin position="266"/>
        <end position="283"/>
    </location>
</feature>
<proteinExistence type="predicted"/>
<protein>
    <submittedName>
        <fullName evidence="2">Unplaced genomic scaffold supercont1.2, whole genome shotgun sequence</fullName>
    </submittedName>
</protein>
<feature type="compositionally biased region" description="Basic and acidic residues" evidence="1">
    <location>
        <begin position="59"/>
        <end position="82"/>
    </location>
</feature>
<dbReference type="OrthoDB" id="2576592at2759"/>
<feature type="compositionally biased region" description="Polar residues" evidence="1">
    <location>
        <begin position="372"/>
        <end position="381"/>
    </location>
</feature>
<sequence>MSSRHPSQPPGAFPEESESENSVQVSASKEHSEMDYVDPSVERSEGSRRSWPPPRPSYRKPEDDDSETKTIRRDDVDLERRPLQTRTVYSSPYDTRTGSRTLQSDIPDESTHQPFTAEDSYERLGWEGLSRSYSTGSHDFDTDYYCYTDEYATDGDDELSEKDFIMRKIPTTEDESRFLQTSKTRMSRTGETSTRSDRYCSGINGSWDADITFETILGVHSSAFGTERPNVLKKLASDGETTGRRPYTQSQIGPRWLTLITPINHSRRSATTNPHQHYMSGSINRGREEEAEVVRSSNEAVQPDTAATSPRPRFRRFFPSRRSRMSGSFSSAEESDMETGPFVQSDVEDSVNEGPPLPPPRDQGPYPVRGTMTETNNPSATRESVFGSLLNKLSSFLPGNTSTSSTATTTDHPQMTTQILPDPIFTATTTPPRRPTWEVLKDEKVNLMERGLQLLAQQTSTIGPRIGQLPDGRWVRANNSTQPTQTNTRGRRTVRLSDGRHVIINESSPCQASPATTEGPSFVRLPNGRRVVVDDSSSGSGGGSGFDRFTQSTQPQPTFMHSATHQPINSFSQASRSRGMDPNRSALPQTSDNSCPRNNRGWVKA</sequence>
<feature type="compositionally biased region" description="Basic and acidic residues" evidence="1">
    <location>
        <begin position="28"/>
        <end position="48"/>
    </location>
</feature>
<keyword evidence="3" id="KW-1185">Reference proteome</keyword>
<feature type="compositionally biased region" description="Polar residues" evidence="1">
    <location>
        <begin position="550"/>
        <end position="576"/>
    </location>
</feature>
<dbReference type="Proteomes" id="UP000053392">
    <property type="component" value="Unassembled WGS sequence"/>
</dbReference>
<feature type="compositionally biased region" description="Polar residues" evidence="1">
    <location>
        <begin position="509"/>
        <end position="519"/>
    </location>
</feature>